<dbReference type="AlphaFoldDB" id="M2PHQ3"/>
<gene>
    <name evidence="2" type="ORF">CERSUDRAFT_116341</name>
</gene>
<evidence type="ECO:0000256" key="1">
    <source>
        <dbReference type="SAM" id="SignalP"/>
    </source>
</evidence>
<feature type="chain" id="PRO_5004022683" evidence="1">
    <location>
        <begin position="24"/>
        <end position="688"/>
    </location>
</feature>
<sequence length="688" mass="75661">MFSSVKTILLSTQLSGLLCLALGAEYQSILSAPVEVDPCAAIANKTWVAPQDVRACFGSFPVKPEIKDNIIEVVNKTLAFHTSVNYQRLAPPPFDFDVHEDVIGDLARISSQNYSTDFDLHLDLSRSVKRLNDGHCVYINLCYDSLFLTYLPTPLILLTNATGDQNVHIAAEAFTVASAEFKEEIDVWQNALPGKLRGQLSTLSGAKVFLIDGKSPFDAVNQNALITGGYQSFGTRQNSYFSSYQVVSSGWNYFMGNFAQMSLPLADSVELTIQRANSTDIETITLPYRSRISPFASSWNDSTTFFENNCVAGLGTNGHDLYTTAPDLSNAGAPRPISIFQQQPRLHPSDARKHRQNVILDTMPQQNIELPPTLIPQSPLNESWSVAQFFMLNDNRTGVLALGSFAASSFDDFQRSLLDGLTNLTSKGADRLIVDVTNNGGGFICIAHWLHRIIAGPKNSTEPQAGLDTTTRAGPLAQLIVKEIEKGGDPDKQLLYNPTNWAYANHTKFPETLDWMQPVVKKIINGQSDAFSQRLGNECQPFQIEPPAERLFDPKKTIIISNGRCASSCSLFSITMSKEEGATTVVVGGKADVPQQYCGIVGGQSTDFSTMDTEIKSVNLKNHSLAPPDFKTNSIQGITWRLGFGIDDPSEPEEWQDHPADLNLRLTEDIANNPAAIWERVVEYVFGD</sequence>
<dbReference type="Proteomes" id="UP000016930">
    <property type="component" value="Unassembled WGS sequence"/>
</dbReference>
<dbReference type="HOGENOM" id="CLU_019851_0_0_1"/>
<accession>M2PHQ3</accession>
<dbReference type="PANTHER" id="PTHR37049:SF4">
    <property type="entry name" value="RHODANESE DOMAIN-CONTAINING PROTEIN"/>
    <property type="match status" value="1"/>
</dbReference>
<dbReference type="InterPro" id="IPR029045">
    <property type="entry name" value="ClpP/crotonase-like_dom_sf"/>
</dbReference>
<protein>
    <submittedName>
        <fullName evidence="2">Uncharacterized protein</fullName>
    </submittedName>
</protein>
<proteinExistence type="predicted"/>
<dbReference type="OrthoDB" id="27214at2759"/>
<dbReference type="SUPFAM" id="SSF52096">
    <property type="entry name" value="ClpP/crotonase"/>
    <property type="match status" value="1"/>
</dbReference>
<feature type="signal peptide" evidence="1">
    <location>
        <begin position="1"/>
        <end position="23"/>
    </location>
</feature>
<reference evidence="2 3" key="1">
    <citation type="journal article" date="2012" name="Proc. Natl. Acad. Sci. U.S.A.">
        <title>Comparative genomics of Ceriporiopsis subvermispora and Phanerochaete chrysosporium provide insight into selective ligninolysis.</title>
        <authorList>
            <person name="Fernandez-Fueyo E."/>
            <person name="Ruiz-Duenas F.J."/>
            <person name="Ferreira P."/>
            <person name="Floudas D."/>
            <person name="Hibbett D.S."/>
            <person name="Canessa P."/>
            <person name="Larrondo L.F."/>
            <person name="James T.Y."/>
            <person name="Seelenfreund D."/>
            <person name="Lobos S."/>
            <person name="Polanco R."/>
            <person name="Tello M."/>
            <person name="Honda Y."/>
            <person name="Watanabe T."/>
            <person name="Watanabe T."/>
            <person name="Ryu J.S."/>
            <person name="Kubicek C.P."/>
            <person name="Schmoll M."/>
            <person name="Gaskell J."/>
            <person name="Hammel K.E."/>
            <person name="St John F.J."/>
            <person name="Vanden Wymelenberg A."/>
            <person name="Sabat G."/>
            <person name="Splinter BonDurant S."/>
            <person name="Syed K."/>
            <person name="Yadav J.S."/>
            <person name="Doddapaneni H."/>
            <person name="Subramanian V."/>
            <person name="Lavin J.L."/>
            <person name="Oguiza J.A."/>
            <person name="Perez G."/>
            <person name="Pisabarro A.G."/>
            <person name="Ramirez L."/>
            <person name="Santoyo F."/>
            <person name="Master E."/>
            <person name="Coutinho P.M."/>
            <person name="Henrissat B."/>
            <person name="Lombard V."/>
            <person name="Magnuson J.K."/>
            <person name="Kuees U."/>
            <person name="Hori C."/>
            <person name="Igarashi K."/>
            <person name="Samejima M."/>
            <person name="Held B.W."/>
            <person name="Barry K.W."/>
            <person name="LaButti K.M."/>
            <person name="Lapidus A."/>
            <person name="Lindquist E.A."/>
            <person name="Lucas S.M."/>
            <person name="Riley R."/>
            <person name="Salamov A.A."/>
            <person name="Hoffmeister D."/>
            <person name="Schwenk D."/>
            <person name="Hadar Y."/>
            <person name="Yarden O."/>
            <person name="de Vries R.P."/>
            <person name="Wiebenga A."/>
            <person name="Stenlid J."/>
            <person name="Eastwood D."/>
            <person name="Grigoriev I.V."/>
            <person name="Berka R.M."/>
            <person name="Blanchette R.A."/>
            <person name="Kersten P."/>
            <person name="Martinez A.T."/>
            <person name="Vicuna R."/>
            <person name="Cullen D."/>
        </authorList>
    </citation>
    <scope>NUCLEOTIDE SEQUENCE [LARGE SCALE GENOMIC DNA]</scope>
    <source>
        <strain evidence="2 3">B</strain>
    </source>
</reference>
<dbReference type="PANTHER" id="PTHR37049">
    <property type="entry name" value="PEPTIDASE S41 FAMILY PROTEIN"/>
    <property type="match status" value="1"/>
</dbReference>
<evidence type="ECO:0000313" key="2">
    <source>
        <dbReference type="EMBL" id="EMD35614.1"/>
    </source>
</evidence>
<keyword evidence="3" id="KW-1185">Reference proteome</keyword>
<evidence type="ECO:0000313" key="3">
    <source>
        <dbReference type="Proteomes" id="UP000016930"/>
    </source>
</evidence>
<name>M2PHQ3_CERS8</name>
<keyword evidence="1" id="KW-0732">Signal</keyword>
<dbReference type="Gene3D" id="3.90.226.10">
    <property type="entry name" value="2-enoyl-CoA Hydratase, Chain A, domain 1"/>
    <property type="match status" value="1"/>
</dbReference>
<dbReference type="InterPro" id="IPR052766">
    <property type="entry name" value="S41A_metabolite_peptidase"/>
</dbReference>
<organism evidence="2 3">
    <name type="scientific">Ceriporiopsis subvermispora (strain B)</name>
    <name type="common">White-rot fungus</name>
    <name type="synonym">Gelatoporia subvermispora</name>
    <dbReference type="NCBI Taxonomy" id="914234"/>
    <lineage>
        <taxon>Eukaryota</taxon>
        <taxon>Fungi</taxon>
        <taxon>Dikarya</taxon>
        <taxon>Basidiomycota</taxon>
        <taxon>Agaricomycotina</taxon>
        <taxon>Agaricomycetes</taxon>
        <taxon>Polyporales</taxon>
        <taxon>Gelatoporiaceae</taxon>
        <taxon>Gelatoporia</taxon>
    </lineage>
</organism>
<dbReference type="STRING" id="914234.M2PHQ3"/>
<dbReference type="EMBL" id="KB445800">
    <property type="protein sequence ID" value="EMD35614.1"/>
    <property type="molecule type" value="Genomic_DNA"/>
</dbReference>